<proteinExistence type="predicted"/>
<dbReference type="EMBL" id="FOSP01000004">
    <property type="protein sequence ID" value="SFK33375.1"/>
    <property type="molecule type" value="Genomic_DNA"/>
</dbReference>
<protein>
    <submittedName>
        <fullName evidence="6">Iron-binding zinc finger CDGSH type</fullName>
    </submittedName>
</protein>
<dbReference type="Pfam" id="PF09360">
    <property type="entry name" value="zf-CDGSH"/>
    <property type="match status" value="2"/>
</dbReference>
<dbReference type="RefSeq" id="WP_090697294.1">
    <property type="nucleotide sequence ID" value="NZ_FOSP01000004.1"/>
</dbReference>
<feature type="domain" description="Iron-binding zinc finger CDGSH type" evidence="5">
    <location>
        <begin position="47"/>
        <end position="78"/>
    </location>
</feature>
<name>A0A1I3YNM1_9PROT</name>
<dbReference type="SMART" id="SM00704">
    <property type="entry name" value="ZnF_CDGSH"/>
    <property type="match status" value="2"/>
</dbReference>
<evidence type="ECO:0000256" key="1">
    <source>
        <dbReference type="ARBA" id="ARBA00022714"/>
    </source>
</evidence>
<keyword evidence="4" id="KW-0411">Iron-sulfur</keyword>
<dbReference type="InterPro" id="IPR052950">
    <property type="entry name" value="CISD"/>
</dbReference>
<dbReference type="GO" id="GO:0046872">
    <property type="term" value="F:metal ion binding"/>
    <property type="evidence" value="ECO:0007669"/>
    <property type="project" value="UniProtKB-KW"/>
</dbReference>
<dbReference type="Gene3D" id="3.40.5.90">
    <property type="entry name" value="CDGSH iron-sulfur domain, mitoNEET-type"/>
    <property type="match status" value="2"/>
</dbReference>
<dbReference type="InterPro" id="IPR042216">
    <property type="entry name" value="MitoNEET_CISD"/>
</dbReference>
<evidence type="ECO:0000256" key="3">
    <source>
        <dbReference type="ARBA" id="ARBA00023004"/>
    </source>
</evidence>
<feature type="domain" description="Iron-binding zinc finger CDGSH type" evidence="5">
    <location>
        <begin position="9"/>
        <end position="46"/>
    </location>
</feature>
<evidence type="ECO:0000313" key="7">
    <source>
        <dbReference type="Proteomes" id="UP000199533"/>
    </source>
</evidence>
<dbReference type="GO" id="GO:0005737">
    <property type="term" value="C:cytoplasm"/>
    <property type="evidence" value="ECO:0007669"/>
    <property type="project" value="UniProtKB-ARBA"/>
</dbReference>
<evidence type="ECO:0000256" key="2">
    <source>
        <dbReference type="ARBA" id="ARBA00022723"/>
    </source>
</evidence>
<keyword evidence="3" id="KW-0408">Iron</keyword>
<gene>
    <name evidence="6" type="ORF">SAMN05216302_100477</name>
</gene>
<dbReference type="PANTHER" id="PTHR46491:SF3">
    <property type="entry name" value="CDGSH IRON-SULFUR DOMAIN-CONTAINING PROTEIN 3, MITOCHONDRIAL"/>
    <property type="match status" value="1"/>
</dbReference>
<dbReference type="InterPro" id="IPR018967">
    <property type="entry name" value="FeS-contain_CDGSH-typ"/>
</dbReference>
<keyword evidence="7" id="KW-1185">Reference proteome</keyword>
<keyword evidence="1" id="KW-0001">2Fe-2S</keyword>
<accession>A0A1I3YNM1</accession>
<dbReference type="STRING" id="52441.SAMN05216302_100477"/>
<sequence length="79" mass="8999">MSHDAKKSFSPIEVQLEVGRQYYWCTCGRSQSQPFCDGTHKNTEFSPKAFSVDENRSAWLCTCKKTSNSPYCDGTHNKL</sequence>
<evidence type="ECO:0000313" key="6">
    <source>
        <dbReference type="EMBL" id="SFK33375.1"/>
    </source>
</evidence>
<dbReference type="PANTHER" id="PTHR46491">
    <property type="entry name" value="CDGSH IRON SULFUR DOMAIN PROTEIN HOMOLOG"/>
    <property type="match status" value="1"/>
</dbReference>
<keyword evidence="2" id="KW-0479">Metal-binding</keyword>
<dbReference type="OrthoDB" id="9795032at2"/>
<reference evidence="7" key="1">
    <citation type="submission" date="2016-10" db="EMBL/GenBank/DDBJ databases">
        <authorList>
            <person name="Varghese N."/>
            <person name="Submissions S."/>
        </authorList>
    </citation>
    <scope>NUCLEOTIDE SEQUENCE [LARGE SCALE GENOMIC DNA]</scope>
    <source>
        <strain evidence="7">Nm69</strain>
    </source>
</reference>
<evidence type="ECO:0000259" key="5">
    <source>
        <dbReference type="SMART" id="SM00704"/>
    </source>
</evidence>
<evidence type="ECO:0000256" key="4">
    <source>
        <dbReference type="ARBA" id="ARBA00023014"/>
    </source>
</evidence>
<dbReference type="AlphaFoldDB" id="A0A1I3YNM1"/>
<organism evidence="6 7">
    <name type="scientific">Nitrosomonas aestuarii</name>
    <dbReference type="NCBI Taxonomy" id="52441"/>
    <lineage>
        <taxon>Bacteria</taxon>
        <taxon>Pseudomonadati</taxon>
        <taxon>Pseudomonadota</taxon>
        <taxon>Betaproteobacteria</taxon>
        <taxon>Nitrosomonadales</taxon>
        <taxon>Nitrosomonadaceae</taxon>
        <taxon>Nitrosomonas</taxon>
    </lineage>
</organism>
<dbReference type="GO" id="GO:0051537">
    <property type="term" value="F:2 iron, 2 sulfur cluster binding"/>
    <property type="evidence" value="ECO:0007669"/>
    <property type="project" value="UniProtKB-KW"/>
</dbReference>
<dbReference type="Proteomes" id="UP000199533">
    <property type="component" value="Unassembled WGS sequence"/>
</dbReference>